<name>A0A1C5J9U2_9ACTN</name>
<evidence type="ECO:0000256" key="6">
    <source>
        <dbReference type="ARBA" id="ARBA00023012"/>
    </source>
</evidence>
<dbReference type="SUPFAM" id="SSF55874">
    <property type="entry name" value="ATPase domain of HSP90 chaperone/DNA topoisomerase II/histidine kinase"/>
    <property type="match status" value="1"/>
</dbReference>
<keyword evidence="3" id="KW-0597">Phosphoprotein</keyword>
<dbReference type="InterPro" id="IPR003594">
    <property type="entry name" value="HATPase_dom"/>
</dbReference>
<dbReference type="PANTHER" id="PTHR44936:SF9">
    <property type="entry name" value="SENSOR PROTEIN CREC"/>
    <property type="match status" value="1"/>
</dbReference>
<evidence type="ECO:0000256" key="7">
    <source>
        <dbReference type="SAM" id="MobiDB-lite"/>
    </source>
</evidence>
<dbReference type="OrthoDB" id="4349881at2"/>
<dbReference type="InterPro" id="IPR013587">
    <property type="entry name" value="Nitrate/nitrite_sensing"/>
</dbReference>
<evidence type="ECO:0000259" key="9">
    <source>
        <dbReference type="PROSITE" id="PS50109"/>
    </source>
</evidence>
<dbReference type="RefSeq" id="WP_091065896.1">
    <property type="nucleotide sequence ID" value="NZ_FMDM01000009.1"/>
</dbReference>
<sequence length="1006" mass="106402">MSTGPTTLPGSPHADQRSRRRRLPRLRDARIRSKLALILVVPVAAVIALATIRLISVGQGAYEADQVRALTAVSVDVSALAQDLHKERMAAAIFLANPAVTPDAYNLRVRRTDERIAAYKEERGTLGDVSTSVRDRLKVIDDHLETLNGTRQEVLDRAQMPVAEASLRYGIVLDDLVAYGDTLAQQPGAEGLADARRAVAAFAHAKAEVQEEEAVAFTALTAGGRIDEEQFSSFVATLTGQQEALLAFSRAATPEQRALVDRTVSGDAVQLADRVAGDLSRSVGRPALVTALDASAAVGAVDDLMRWAETQLLDELLADADAVRTDVIRQAFVESLLVLLTLAVAVTLAVVLARSLNDSLRRLREGALSVANHDLPDAVSRLQNVNAIGDGGVDEIVQQVRDPIKLTNRDEVGQVAVAFNVVHREAVRVAAEQAALRTSVSAMFLNLARRSQSLVDRMIGELDAIERGEEDPKRLAQLFELDHLATRMRRNDENLLVLAGADSAVPRRDDALLVDVLRAAQSEVELYNRIEFGTVDTDISVAAHAVNDVVRLVAELLDNASRFSPPNTVVVADGRRIRDYVLIQVEDRGLGLTDDQLDSLNRRLAAPPTVDVAAFRLMGLAVVSRLASRYGIRVELRRNVEGGTVAQVTLPNSTVVLPANRGQAPLTRPRQPLAVEPSPLSQVGAADALAGAGRGGTATLADQWRNTTTPPPARWQTPAEVRDTTPAVQLGGMPAPAPAPAAAPASGAGWSAGGPTVAYPALDPLPKRTPGGEAEPAAAPAPPAYQPLAAAPAVESTPAAPVVARPARPAEAPIFREMEAVWFRSHGEDETTIFTRPRFDEPPPAPAQPAAAARPPLPTRTPGAQASGLSTPPAYSPPAVPTAPPAAAAAAPAAPAPASPVTPAPEPAAAPAIDPEAWRTAADDGWSRASQASEPTTGGTTRSGLPKRVPQAQLVPGGIEPKSGRDRSRRTPDEVRGLLSAYHRGVQRGRTAGTDLNSTSTKETNR</sequence>
<dbReference type="InterPro" id="IPR036890">
    <property type="entry name" value="HATPase_C_sf"/>
</dbReference>
<evidence type="ECO:0000256" key="2">
    <source>
        <dbReference type="ARBA" id="ARBA00012438"/>
    </source>
</evidence>
<feature type="region of interest" description="Disordered" evidence="7">
    <location>
        <begin position="760"/>
        <end position="783"/>
    </location>
</feature>
<keyword evidence="11" id="KW-1185">Reference proteome</keyword>
<feature type="transmembrane region" description="Helical" evidence="8">
    <location>
        <begin position="336"/>
        <end position="356"/>
    </location>
</feature>
<dbReference type="Pfam" id="PF08376">
    <property type="entry name" value="NIT"/>
    <property type="match status" value="1"/>
</dbReference>
<feature type="transmembrane region" description="Helical" evidence="8">
    <location>
        <begin position="35"/>
        <end position="55"/>
    </location>
</feature>
<dbReference type="Pfam" id="PF02518">
    <property type="entry name" value="HATPase_c"/>
    <property type="match status" value="1"/>
</dbReference>
<keyword evidence="8" id="KW-0812">Transmembrane</keyword>
<dbReference type="PROSITE" id="PS50109">
    <property type="entry name" value="HIS_KIN"/>
    <property type="match status" value="1"/>
</dbReference>
<evidence type="ECO:0000313" key="10">
    <source>
        <dbReference type="EMBL" id="SCG67021.1"/>
    </source>
</evidence>
<dbReference type="GO" id="GO:0004673">
    <property type="term" value="F:protein histidine kinase activity"/>
    <property type="evidence" value="ECO:0007669"/>
    <property type="project" value="UniProtKB-EC"/>
</dbReference>
<dbReference type="InterPro" id="IPR005467">
    <property type="entry name" value="His_kinase_dom"/>
</dbReference>
<protein>
    <recommendedName>
        <fullName evidence="2">histidine kinase</fullName>
        <ecNumber evidence="2">2.7.13.3</ecNumber>
    </recommendedName>
</protein>
<gene>
    <name evidence="10" type="ORF">GA0070213_109213</name>
</gene>
<evidence type="ECO:0000256" key="5">
    <source>
        <dbReference type="ARBA" id="ARBA00022777"/>
    </source>
</evidence>
<dbReference type="SMART" id="SM00387">
    <property type="entry name" value="HATPase_c"/>
    <property type="match status" value="1"/>
</dbReference>
<reference evidence="11" key="1">
    <citation type="submission" date="2016-06" db="EMBL/GenBank/DDBJ databases">
        <authorList>
            <person name="Varghese N."/>
            <person name="Submissions Spin"/>
        </authorList>
    </citation>
    <scope>NUCLEOTIDE SEQUENCE [LARGE SCALE GENOMIC DNA]</scope>
    <source>
        <strain evidence="11">DSM 45647</strain>
    </source>
</reference>
<dbReference type="Gene3D" id="3.30.565.10">
    <property type="entry name" value="Histidine kinase-like ATPase, C-terminal domain"/>
    <property type="match status" value="1"/>
</dbReference>
<evidence type="ECO:0000256" key="1">
    <source>
        <dbReference type="ARBA" id="ARBA00000085"/>
    </source>
</evidence>
<feature type="compositionally biased region" description="Pro residues" evidence="7">
    <location>
        <begin position="894"/>
        <end position="908"/>
    </location>
</feature>
<dbReference type="Proteomes" id="UP000199360">
    <property type="component" value="Unassembled WGS sequence"/>
</dbReference>
<dbReference type="GO" id="GO:0000160">
    <property type="term" value="P:phosphorelay signal transduction system"/>
    <property type="evidence" value="ECO:0007669"/>
    <property type="project" value="UniProtKB-KW"/>
</dbReference>
<keyword evidence="4" id="KW-0808">Transferase</keyword>
<evidence type="ECO:0000313" key="11">
    <source>
        <dbReference type="Proteomes" id="UP000199360"/>
    </source>
</evidence>
<evidence type="ECO:0000256" key="4">
    <source>
        <dbReference type="ARBA" id="ARBA00022679"/>
    </source>
</evidence>
<feature type="region of interest" description="Disordered" evidence="7">
    <location>
        <begin position="1"/>
        <end position="22"/>
    </location>
</feature>
<feature type="compositionally biased region" description="Basic and acidic residues" evidence="7">
    <location>
        <begin position="962"/>
        <end position="976"/>
    </location>
</feature>
<organism evidence="10 11">
    <name type="scientific">Micromonospora humi</name>
    <dbReference type="NCBI Taxonomy" id="745366"/>
    <lineage>
        <taxon>Bacteria</taxon>
        <taxon>Bacillati</taxon>
        <taxon>Actinomycetota</taxon>
        <taxon>Actinomycetes</taxon>
        <taxon>Micromonosporales</taxon>
        <taxon>Micromonosporaceae</taxon>
        <taxon>Micromonospora</taxon>
    </lineage>
</organism>
<dbReference type="PANTHER" id="PTHR44936">
    <property type="entry name" value="SENSOR PROTEIN CREC"/>
    <property type="match status" value="1"/>
</dbReference>
<keyword evidence="8" id="KW-0472">Membrane</keyword>
<accession>A0A1C5J9U2</accession>
<evidence type="ECO:0000256" key="8">
    <source>
        <dbReference type="SAM" id="Phobius"/>
    </source>
</evidence>
<feature type="compositionally biased region" description="Pro residues" evidence="7">
    <location>
        <begin position="874"/>
        <end position="884"/>
    </location>
</feature>
<dbReference type="EMBL" id="FMDM01000009">
    <property type="protein sequence ID" value="SCG67021.1"/>
    <property type="molecule type" value="Genomic_DNA"/>
</dbReference>
<dbReference type="STRING" id="745366.GA0070213_109213"/>
<feature type="region of interest" description="Disordered" evidence="7">
    <location>
        <begin position="834"/>
        <end position="1006"/>
    </location>
</feature>
<dbReference type="Gene3D" id="6.10.340.10">
    <property type="match status" value="1"/>
</dbReference>
<dbReference type="InterPro" id="IPR050980">
    <property type="entry name" value="2C_sensor_his_kinase"/>
</dbReference>
<feature type="compositionally biased region" description="Low complexity" evidence="7">
    <location>
        <begin position="848"/>
        <end position="864"/>
    </location>
</feature>
<dbReference type="AlphaFoldDB" id="A0A1C5J9U2"/>
<feature type="compositionally biased region" description="Polar residues" evidence="7">
    <location>
        <begin position="994"/>
        <end position="1006"/>
    </location>
</feature>
<evidence type="ECO:0000256" key="3">
    <source>
        <dbReference type="ARBA" id="ARBA00022553"/>
    </source>
</evidence>
<feature type="domain" description="Histidine kinase" evidence="9">
    <location>
        <begin position="549"/>
        <end position="654"/>
    </location>
</feature>
<keyword evidence="8" id="KW-1133">Transmembrane helix</keyword>
<comment type="catalytic activity">
    <reaction evidence="1">
        <text>ATP + protein L-histidine = ADP + protein N-phospho-L-histidine.</text>
        <dbReference type="EC" id="2.7.13.3"/>
    </reaction>
</comment>
<feature type="compositionally biased region" description="Polar residues" evidence="7">
    <location>
        <begin position="928"/>
        <end position="943"/>
    </location>
</feature>
<keyword evidence="5 10" id="KW-0418">Kinase</keyword>
<proteinExistence type="predicted"/>
<dbReference type="EC" id="2.7.13.3" evidence="2"/>
<keyword evidence="6" id="KW-0902">Two-component regulatory system</keyword>